<evidence type="ECO:0000313" key="4">
    <source>
        <dbReference type="EMBL" id="QKM68627.1"/>
    </source>
</evidence>
<feature type="transmembrane region" description="Helical" evidence="2">
    <location>
        <begin position="264"/>
        <end position="281"/>
    </location>
</feature>
<dbReference type="AlphaFoldDB" id="I2N2B7"/>
<feature type="transmembrane region" description="Helical" evidence="2">
    <location>
        <begin position="190"/>
        <end position="209"/>
    </location>
</feature>
<feature type="transmembrane region" description="Helical" evidence="2">
    <location>
        <begin position="216"/>
        <end position="234"/>
    </location>
</feature>
<reference evidence="4 5" key="1">
    <citation type="journal article" date="2012" name="J. Bacteriol.">
        <title>Draft genome of Streptomyces tsukubaensis NRRL 18488, the producer of the clinically important immunosuppressant tacrolimus (FK506).</title>
        <authorList>
            <person name="Barreiro C."/>
            <person name="Prieto C."/>
            <person name="Sola-Landa A."/>
            <person name="Solera E."/>
            <person name="Martinez-Castro M."/>
            <person name="Perez-Redondo R."/>
            <person name="Garcia-Estrada C."/>
            <person name="Aparicio J.F."/>
            <person name="Fernandez-Martinez L.T."/>
            <person name="Santos-Aberturas J."/>
            <person name="Salehi-Najafabadi Z."/>
            <person name="Rodriguez-Garcia A."/>
            <person name="Tauch A."/>
            <person name="Martin J.F."/>
        </authorList>
    </citation>
    <scope>NUCLEOTIDE SEQUENCE [LARGE SCALE GENOMIC DNA]</scope>
    <source>
        <strain evidence="5">DSM 42081 / NBRC 108919 / NRRL 18488 / 9993</strain>
    </source>
</reference>
<evidence type="ECO:0000256" key="2">
    <source>
        <dbReference type="SAM" id="Phobius"/>
    </source>
</evidence>
<protein>
    <recommendedName>
        <fullName evidence="6">Integral membrane protein</fullName>
    </recommendedName>
</protein>
<gene>
    <name evidence="4" type="ORF">STSU_017045</name>
</gene>
<keyword evidence="2" id="KW-0472">Membrane</keyword>
<accession>I2N2B7</accession>
<keyword evidence="2" id="KW-1133">Transmembrane helix</keyword>
<keyword evidence="5" id="KW-1185">Reference proteome</keyword>
<dbReference type="EMBL" id="CP029159">
    <property type="protein sequence ID" value="QKM68627.1"/>
    <property type="molecule type" value="Genomic_DNA"/>
</dbReference>
<dbReference type="Proteomes" id="UP000005940">
    <property type="component" value="Chromosome"/>
</dbReference>
<feature type="region of interest" description="Disordered" evidence="1">
    <location>
        <begin position="64"/>
        <end position="87"/>
    </location>
</feature>
<feature type="chain" id="PRO_5044262339" description="Integral membrane protein" evidence="3">
    <location>
        <begin position="24"/>
        <end position="295"/>
    </location>
</feature>
<evidence type="ECO:0000256" key="3">
    <source>
        <dbReference type="SAM" id="SignalP"/>
    </source>
</evidence>
<dbReference type="RefSeq" id="WP_006347927.1">
    <property type="nucleotide sequence ID" value="NZ_CP029159.1"/>
</dbReference>
<evidence type="ECO:0000256" key="1">
    <source>
        <dbReference type="SAM" id="MobiDB-lite"/>
    </source>
</evidence>
<feature type="signal peptide" evidence="3">
    <location>
        <begin position="1"/>
        <end position="23"/>
    </location>
</feature>
<sequence length="295" mass="30301">MRSLLSTVLIALVAVLTPLSALAVWADREIGDTDGYVAAMAPLAADPEVRNAVADRITDRVTAELVSRGGGSGEDGSGEGGSGSGAAGDAELRELVHDAVLSFAATEAYRTAWNTVNQAAHTAVENALTSFDGRTASVDLAPVAEQLKARLSRDGVPYADRIPVGDTRTVVLESDRLGAARGVFDGLQHAGIALPLLTVVLALWALLLVPRGLPELALALAVGGALLLAAVALVRQLTLGDPPMALNRPAAGAAFDALTASLRLTSWALIGGGGLVAALTVRNRRKRRKLLESGG</sequence>
<evidence type="ECO:0008006" key="6">
    <source>
        <dbReference type="Google" id="ProtNLM"/>
    </source>
</evidence>
<keyword evidence="3" id="KW-0732">Signal</keyword>
<organism evidence="4 5">
    <name type="scientific">Streptomyces tsukubensis (strain DSM 42081 / NBRC 108919 / NRRL 18488 / 9993)</name>
    <dbReference type="NCBI Taxonomy" id="1114943"/>
    <lineage>
        <taxon>Bacteria</taxon>
        <taxon>Bacillati</taxon>
        <taxon>Actinomycetota</taxon>
        <taxon>Actinomycetes</taxon>
        <taxon>Kitasatosporales</taxon>
        <taxon>Streptomycetaceae</taxon>
        <taxon>Streptomyces</taxon>
    </lineage>
</organism>
<evidence type="ECO:0000313" key="5">
    <source>
        <dbReference type="Proteomes" id="UP000005940"/>
    </source>
</evidence>
<name>I2N2B7_STRT9</name>
<keyword evidence="2" id="KW-0812">Transmembrane</keyword>
<proteinExistence type="predicted"/>
<feature type="compositionally biased region" description="Gly residues" evidence="1">
    <location>
        <begin position="68"/>
        <end position="86"/>
    </location>
</feature>